<name>A0AAV3A8K9_PYXAD</name>
<feature type="transmembrane region" description="Helical" evidence="14">
    <location>
        <begin position="231"/>
        <end position="250"/>
    </location>
</feature>
<dbReference type="PRINTS" id="PR00237">
    <property type="entry name" value="GPCRRHODOPSN"/>
</dbReference>
<keyword evidence="11" id="KW-0325">Glycoprotein</keyword>
<feature type="transmembrane region" description="Helical" evidence="14">
    <location>
        <begin position="51"/>
        <end position="73"/>
    </location>
</feature>
<protein>
    <recommendedName>
        <fullName evidence="14">Olfactory receptor</fullName>
    </recommendedName>
</protein>
<dbReference type="PRINTS" id="PR00245">
    <property type="entry name" value="OLFACTORYR"/>
</dbReference>
<evidence type="ECO:0000256" key="11">
    <source>
        <dbReference type="ARBA" id="ARBA00023180"/>
    </source>
</evidence>
<feature type="transmembrane region" description="Helical" evidence="14">
    <location>
        <begin position="163"/>
        <end position="183"/>
    </location>
</feature>
<dbReference type="PANTHER" id="PTHR26452">
    <property type="entry name" value="OLFACTORY RECEPTOR"/>
    <property type="match status" value="1"/>
</dbReference>
<keyword evidence="8 13" id="KW-0297">G-protein coupled receptor</keyword>
<dbReference type="InterPro" id="IPR050516">
    <property type="entry name" value="Olfactory_GPCR"/>
</dbReference>
<gene>
    <name evidence="16" type="ORF">GDO54_017357</name>
</gene>
<evidence type="ECO:0000256" key="5">
    <source>
        <dbReference type="ARBA" id="ARBA00022692"/>
    </source>
</evidence>
<keyword evidence="4 14" id="KW-0716">Sensory transduction</keyword>
<dbReference type="InterPro" id="IPR000725">
    <property type="entry name" value="Olfact_rcpt"/>
</dbReference>
<dbReference type="InterPro" id="IPR017452">
    <property type="entry name" value="GPCR_Rhodpsn_7TM"/>
</dbReference>
<accession>A0AAV3A8K9</accession>
<dbReference type="FunFam" id="1.20.1070.10:FF:000010">
    <property type="entry name" value="Olfactory receptor"/>
    <property type="match status" value="1"/>
</dbReference>
<dbReference type="PROSITE" id="PS50262">
    <property type="entry name" value="G_PROTEIN_RECEP_F1_2"/>
    <property type="match status" value="1"/>
</dbReference>
<keyword evidence="6 14" id="KW-0552">Olfaction</keyword>
<comment type="similarity">
    <text evidence="2 13">Belongs to the G-protein coupled receptor 1 family.</text>
</comment>
<feature type="transmembrane region" description="Helical" evidence="14">
    <location>
        <begin position="195"/>
        <end position="219"/>
    </location>
</feature>
<dbReference type="InterPro" id="IPR000276">
    <property type="entry name" value="GPCR_Rhodpsn"/>
</dbReference>
<evidence type="ECO:0000256" key="14">
    <source>
        <dbReference type="RuleBase" id="RU363047"/>
    </source>
</evidence>
<evidence type="ECO:0000256" key="4">
    <source>
        <dbReference type="ARBA" id="ARBA00022606"/>
    </source>
</evidence>
<evidence type="ECO:0000259" key="15">
    <source>
        <dbReference type="PROSITE" id="PS50262"/>
    </source>
</evidence>
<evidence type="ECO:0000256" key="9">
    <source>
        <dbReference type="ARBA" id="ARBA00023136"/>
    </source>
</evidence>
<dbReference type="Gene3D" id="1.20.1070.10">
    <property type="entry name" value="Rhodopsin 7-helix transmembrane proteins"/>
    <property type="match status" value="1"/>
</dbReference>
<proteinExistence type="inferred from homology"/>
<reference evidence="16" key="1">
    <citation type="thesis" date="2020" institute="ProQuest LLC" country="789 East Eisenhower Parkway, Ann Arbor, MI, USA">
        <title>Comparative Genomics and Chromosome Evolution.</title>
        <authorList>
            <person name="Mudd A.B."/>
        </authorList>
    </citation>
    <scope>NUCLEOTIDE SEQUENCE</scope>
    <source>
        <strain evidence="16">1538</strain>
        <tissue evidence="16">Blood</tissue>
    </source>
</reference>
<evidence type="ECO:0000256" key="2">
    <source>
        <dbReference type="ARBA" id="ARBA00010663"/>
    </source>
</evidence>
<dbReference type="GO" id="GO:0004984">
    <property type="term" value="F:olfactory receptor activity"/>
    <property type="evidence" value="ECO:0007669"/>
    <property type="project" value="InterPro"/>
</dbReference>
<keyword evidence="10 13" id="KW-0675">Receptor</keyword>
<keyword evidence="7 14" id="KW-1133">Transmembrane helix</keyword>
<evidence type="ECO:0000256" key="1">
    <source>
        <dbReference type="ARBA" id="ARBA00004651"/>
    </source>
</evidence>
<dbReference type="GO" id="GO:0005886">
    <property type="term" value="C:plasma membrane"/>
    <property type="evidence" value="ECO:0007669"/>
    <property type="project" value="UniProtKB-SubCell"/>
</dbReference>
<dbReference type="Proteomes" id="UP001181693">
    <property type="component" value="Unassembled WGS sequence"/>
</dbReference>
<evidence type="ECO:0000256" key="12">
    <source>
        <dbReference type="ARBA" id="ARBA00023224"/>
    </source>
</evidence>
<evidence type="ECO:0000256" key="10">
    <source>
        <dbReference type="ARBA" id="ARBA00023170"/>
    </source>
</evidence>
<keyword evidence="12 13" id="KW-0807">Transducer</keyword>
<dbReference type="SUPFAM" id="SSF81321">
    <property type="entry name" value="Family A G protein-coupled receptor-like"/>
    <property type="match status" value="1"/>
</dbReference>
<comment type="caution">
    <text evidence="16">The sequence shown here is derived from an EMBL/GenBank/DDBJ whole genome shotgun (WGS) entry which is preliminary data.</text>
</comment>
<dbReference type="Pfam" id="PF13853">
    <property type="entry name" value="7tm_4"/>
    <property type="match status" value="1"/>
</dbReference>
<dbReference type="EMBL" id="DYDO01000007">
    <property type="protein sequence ID" value="DBA20597.1"/>
    <property type="molecule type" value="Genomic_DNA"/>
</dbReference>
<dbReference type="FunFam" id="1.10.1220.70:FF:000001">
    <property type="entry name" value="Olfactory receptor"/>
    <property type="match status" value="1"/>
</dbReference>
<sequence>MTILLLVFIDHRLHTPMYFFLSNLSLVDITSSTVTLHTVLLTFITGNRKVAFIPCVTQMYVFISLVCVELFLLTTMSYDRYMAICNPLHYHLVMNRVVCASLAMFCWVLSFLEIIPHLLVISRFTCFTSNEINHFFCDIMLLVKISCSDTSIINLLIFTYALVLSTCPLLLTIVPYAFILHAVMRIASSSGRRKAFYTCSLHLTVLFLLYVTLASQYLRTNSMDNLDLNKLFSLLNTAAVPILNPLIYSLKNEDVKRALKQGFYWYRNVK</sequence>
<keyword evidence="5 13" id="KW-0812">Transmembrane</keyword>
<evidence type="ECO:0000313" key="16">
    <source>
        <dbReference type="EMBL" id="DBA20597.1"/>
    </source>
</evidence>
<organism evidence="16 17">
    <name type="scientific">Pyxicephalus adspersus</name>
    <name type="common">African bullfrog</name>
    <dbReference type="NCBI Taxonomy" id="30357"/>
    <lineage>
        <taxon>Eukaryota</taxon>
        <taxon>Metazoa</taxon>
        <taxon>Chordata</taxon>
        <taxon>Craniata</taxon>
        <taxon>Vertebrata</taxon>
        <taxon>Euteleostomi</taxon>
        <taxon>Amphibia</taxon>
        <taxon>Batrachia</taxon>
        <taxon>Anura</taxon>
        <taxon>Neobatrachia</taxon>
        <taxon>Ranoidea</taxon>
        <taxon>Pyxicephalidae</taxon>
        <taxon>Pyxicephalinae</taxon>
        <taxon>Pyxicephalus</taxon>
    </lineage>
</organism>
<dbReference type="GO" id="GO:0004930">
    <property type="term" value="F:G protein-coupled receptor activity"/>
    <property type="evidence" value="ECO:0007669"/>
    <property type="project" value="UniProtKB-KW"/>
</dbReference>
<dbReference type="AlphaFoldDB" id="A0AAV3A8K9"/>
<dbReference type="PROSITE" id="PS00237">
    <property type="entry name" value="G_PROTEIN_RECEP_F1_1"/>
    <property type="match status" value="1"/>
</dbReference>
<evidence type="ECO:0000256" key="7">
    <source>
        <dbReference type="ARBA" id="ARBA00022989"/>
    </source>
</evidence>
<evidence type="ECO:0000313" key="17">
    <source>
        <dbReference type="Proteomes" id="UP001181693"/>
    </source>
</evidence>
<keyword evidence="17" id="KW-1185">Reference proteome</keyword>
<feature type="domain" description="G-protein coupled receptors family 1 profile" evidence="15">
    <location>
        <begin position="1"/>
        <end position="248"/>
    </location>
</feature>
<evidence type="ECO:0000256" key="13">
    <source>
        <dbReference type="RuleBase" id="RU000688"/>
    </source>
</evidence>
<keyword evidence="9 14" id="KW-0472">Membrane</keyword>
<keyword evidence="3 14" id="KW-1003">Cell membrane</keyword>
<evidence type="ECO:0000256" key="6">
    <source>
        <dbReference type="ARBA" id="ARBA00022725"/>
    </source>
</evidence>
<evidence type="ECO:0000256" key="3">
    <source>
        <dbReference type="ARBA" id="ARBA00022475"/>
    </source>
</evidence>
<comment type="subcellular location">
    <subcellularLocation>
        <location evidence="1 14">Cell membrane</location>
        <topology evidence="1 14">Multi-pass membrane protein</topology>
    </subcellularLocation>
</comment>
<feature type="transmembrane region" description="Helical" evidence="14">
    <location>
        <begin position="20"/>
        <end position="44"/>
    </location>
</feature>
<dbReference type="CDD" id="cd13954">
    <property type="entry name" value="7tmA_OR"/>
    <property type="match status" value="1"/>
</dbReference>
<feature type="transmembrane region" description="Helical" evidence="14">
    <location>
        <begin position="93"/>
        <end position="115"/>
    </location>
</feature>
<evidence type="ECO:0000256" key="8">
    <source>
        <dbReference type="ARBA" id="ARBA00023040"/>
    </source>
</evidence>